<feature type="compositionally biased region" description="Low complexity" evidence="5">
    <location>
        <begin position="23"/>
        <end position="44"/>
    </location>
</feature>
<feature type="transmembrane region" description="Helical" evidence="6">
    <location>
        <begin position="399"/>
        <end position="420"/>
    </location>
</feature>
<evidence type="ECO:0000313" key="8">
    <source>
        <dbReference type="EMBL" id="KAK7204363.1"/>
    </source>
</evidence>
<dbReference type="GeneID" id="90035989"/>
<dbReference type="InterPro" id="IPR020846">
    <property type="entry name" value="MFS_dom"/>
</dbReference>
<protein>
    <submittedName>
        <fullName evidence="8">MFS multidrug transporter</fullName>
    </submittedName>
</protein>
<dbReference type="Proteomes" id="UP001498771">
    <property type="component" value="Unassembled WGS sequence"/>
</dbReference>
<reference evidence="8 9" key="1">
    <citation type="submission" date="2024-03" db="EMBL/GenBank/DDBJ databases">
        <title>Genome-scale model development and genomic sequencing of the oleaginous clade Lipomyces.</title>
        <authorList>
            <consortium name="Lawrence Berkeley National Laboratory"/>
            <person name="Czajka J.J."/>
            <person name="Han Y."/>
            <person name="Kim J."/>
            <person name="Mondo S.J."/>
            <person name="Hofstad B.A."/>
            <person name="Robles A."/>
            <person name="Haridas S."/>
            <person name="Riley R."/>
            <person name="LaButti K."/>
            <person name="Pangilinan J."/>
            <person name="Andreopoulos W."/>
            <person name="Lipzen A."/>
            <person name="Yan J."/>
            <person name="Wang M."/>
            <person name="Ng V."/>
            <person name="Grigoriev I.V."/>
            <person name="Spatafora J.W."/>
            <person name="Magnuson J.K."/>
            <person name="Baker S.E."/>
            <person name="Pomraning K.R."/>
        </authorList>
    </citation>
    <scope>NUCLEOTIDE SEQUENCE [LARGE SCALE GENOMIC DNA]</scope>
    <source>
        <strain evidence="8 9">Phaff 52-87</strain>
    </source>
</reference>
<evidence type="ECO:0000256" key="3">
    <source>
        <dbReference type="ARBA" id="ARBA00022989"/>
    </source>
</evidence>
<name>A0ABR1F5J1_9ASCO</name>
<feature type="domain" description="Major facilitator superfamily (MFS) profile" evidence="7">
    <location>
        <begin position="89"/>
        <end position="518"/>
    </location>
</feature>
<feature type="transmembrane region" description="Helical" evidence="6">
    <location>
        <begin position="123"/>
        <end position="144"/>
    </location>
</feature>
<dbReference type="PANTHER" id="PTHR23502:SF190">
    <property type="entry name" value="YALI0F08063P"/>
    <property type="match status" value="1"/>
</dbReference>
<feature type="transmembrane region" description="Helical" evidence="6">
    <location>
        <begin position="358"/>
        <end position="378"/>
    </location>
</feature>
<comment type="caution">
    <text evidence="8">The sequence shown here is derived from an EMBL/GenBank/DDBJ whole genome shotgun (WGS) entry which is preliminary data.</text>
</comment>
<feature type="compositionally biased region" description="Basic and acidic residues" evidence="5">
    <location>
        <begin position="57"/>
        <end position="67"/>
    </location>
</feature>
<gene>
    <name evidence="8" type="ORF">BZA70DRAFT_239645</name>
</gene>
<dbReference type="PROSITE" id="PS50850">
    <property type="entry name" value="MFS"/>
    <property type="match status" value="1"/>
</dbReference>
<dbReference type="CDD" id="cd17323">
    <property type="entry name" value="MFS_Tpo1_MDR_like"/>
    <property type="match status" value="1"/>
</dbReference>
<dbReference type="Gene3D" id="1.20.1250.20">
    <property type="entry name" value="MFS general substrate transporter like domains"/>
    <property type="match status" value="1"/>
</dbReference>
<dbReference type="RefSeq" id="XP_064767396.1">
    <property type="nucleotide sequence ID" value="XM_064910477.1"/>
</dbReference>
<evidence type="ECO:0000259" key="7">
    <source>
        <dbReference type="PROSITE" id="PS50850"/>
    </source>
</evidence>
<feature type="transmembrane region" description="Helical" evidence="6">
    <location>
        <begin position="248"/>
        <end position="269"/>
    </location>
</feature>
<dbReference type="InterPro" id="IPR011701">
    <property type="entry name" value="MFS"/>
</dbReference>
<dbReference type="InterPro" id="IPR036259">
    <property type="entry name" value="MFS_trans_sf"/>
</dbReference>
<evidence type="ECO:0000256" key="6">
    <source>
        <dbReference type="SAM" id="Phobius"/>
    </source>
</evidence>
<feature type="transmembrane region" description="Helical" evidence="6">
    <location>
        <begin position="156"/>
        <end position="174"/>
    </location>
</feature>
<accession>A0ABR1F5J1</accession>
<evidence type="ECO:0000256" key="1">
    <source>
        <dbReference type="ARBA" id="ARBA00004141"/>
    </source>
</evidence>
<organism evidence="8 9">
    <name type="scientific">Myxozyma melibiosi</name>
    <dbReference type="NCBI Taxonomy" id="54550"/>
    <lineage>
        <taxon>Eukaryota</taxon>
        <taxon>Fungi</taxon>
        <taxon>Dikarya</taxon>
        <taxon>Ascomycota</taxon>
        <taxon>Saccharomycotina</taxon>
        <taxon>Lipomycetes</taxon>
        <taxon>Lipomycetales</taxon>
        <taxon>Lipomycetaceae</taxon>
        <taxon>Myxozyma</taxon>
    </lineage>
</organism>
<dbReference type="Pfam" id="PF07690">
    <property type="entry name" value="MFS_1"/>
    <property type="match status" value="1"/>
</dbReference>
<evidence type="ECO:0000313" key="9">
    <source>
        <dbReference type="Proteomes" id="UP001498771"/>
    </source>
</evidence>
<dbReference type="PANTHER" id="PTHR23502">
    <property type="entry name" value="MAJOR FACILITATOR SUPERFAMILY"/>
    <property type="match status" value="1"/>
</dbReference>
<proteinExistence type="predicted"/>
<feature type="transmembrane region" description="Helical" evidence="6">
    <location>
        <begin position="426"/>
        <end position="451"/>
    </location>
</feature>
<evidence type="ECO:0000256" key="2">
    <source>
        <dbReference type="ARBA" id="ARBA00022692"/>
    </source>
</evidence>
<keyword evidence="2 6" id="KW-0812">Transmembrane</keyword>
<feature type="transmembrane region" description="Helical" evidence="6">
    <location>
        <begin position="458"/>
        <end position="480"/>
    </location>
</feature>
<feature type="region of interest" description="Disordered" evidence="5">
    <location>
        <begin position="1"/>
        <end position="71"/>
    </location>
</feature>
<feature type="transmembrane region" description="Helical" evidence="6">
    <location>
        <begin position="313"/>
        <end position="346"/>
    </location>
</feature>
<comment type="subcellular location">
    <subcellularLocation>
        <location evidence="1">Membrane</location>
        <topology evidence="1">Multi-pass membrane protein</topology>
    </subcellularLocation>
</comment>
<feature type="transmembrane region" description="Helical" evidence="6">
    <location>
        <begin position="492"/>
        <end position="512"/>
    </location>
</feature>
<keyword evidence="9" id="KW-1185">Reference proteome</keyword>
<sequence>MHKLNSEEDDEESAIGLSNQHNSSPSPSPSVSSIPSYIDPIISSAKAPTTTVTELPPSKEKDDHHLVQFEGPDDPFKPLNWSIGKKVYTTFAYALCTFGPQAASSIYGQVSEDISQQFNVSPLVATLGVSTFLLGVGFGPMLFAPISEVYGRRIGVIIPLAFSGLFSIGCGAANNFATILIMRFFQGLFGGAPIANTGGVLGDIWTPNIRAVALVLYSFVVTGGPPLGAIIGAGFSTIGKDGWRWSQYFSGIYALVMFVFAIMTIPETYPPVLLSWKARELRKSTGDWAYHSEIEEWDFTIKEMITRHFMRPFAMLLTPIVACMSIYGSFVFGILYIGVIAIPLTFADVRGWGKVVSTLPAIGIFLGVCFGGLLNIVGSLHYAKVLASRGGEPLPEQRLFAMRFGSVFMPAGLFIFGWTSGPEYPWIAPVIGLVILAMGFITVFQGCINYLVDAFPRYGASAIAATTFLRSCMAAAFPIFSKVMFKNIGMGWGASVMGFVGVALLPIPFLFVKYGAAIRGRNPYASKVS</sequence>
<dbReference type="SUPFAM" id="SSF103473">
    <property type="entry name" value="MFS general substrate transporter"/>
    <property type="match status" value="1"/>
</dbReference>
<keyword evidence="4 6" id="KW-0472">Membrane</keyword>
<feature type="transmembrane region" description="Helical" evidence="6">
    <location>
        <begin position="214"/>
        <end position="236"/>
    </location>
</feature>
<dbReference type="EMBL" id="JBBJBU010000008">
    <property type="protein sequence ID" value="KAK7204363.1"/>
    <property type="molecule type" value="Genomic_DNA"/>
</dbReference>
<evidence type="ECO:0000256" key="5">
    <source>
        <dbReference type="SAM" id="MobiDB-lite"/>
    </source>
</evidence>
<keyword evidence="3 6" id="KW-1133">Transmembrane helix</keyword>
<evidence type="ECO:0000256" key="4">
    <source>
        <dbReference type="ARBA" id="ARBA00023136"/>
    </source>
</evidence>